<feature type="signal peptide" evidence="2">
    <location>
        <begin position="1"/>
        <end position="20"/>
    </location>
</feature>
<evidence type="ECO:0000313" key="3">
    <source>
        <dbReference type="EMBL" id="SPO32226.1"/>
    </source>
</evidence>
<dbReference type="EMBL" id="OOIN01000043">
    <property type="protein sequence ID" value="SPO32226.1"/>
    <property type="molecule type" value="Genomic_DNA"/>
</dbReference>
<proteinExistence type="predicted"/>
<dbReference type="AlphaFoldDB" id="A0A5C3ER11"/>
<evidence type="ECO:0000313" key="4">
    <source>
        <dbReference type="Proteomes" id="UP000324022"/>
    </source>
</evidence>
<feature type="compositionally biased region" description="Polar residues" evidence="1">
    <location>
        <begin position="61"/>
        <end position="77"/>
    </location>
</feature>
<gene>
    <name evidence="3" type="ORF">UTRI_02783</name>
</gene>
<accession>A0A5C3ER11</accession>
<dbReference type="Proteomes" id="UP000324022">
    <property type="component" value="Unassembled WGS sequence"/>
</dbReference>
<name>A0A5C3ER11_9BASI</name>
<reference evidence="3 4" key="1">
    <citation type="submission" date="2018-03" db="EMBL/GenBank/DDBJ databases">
        <authorList>
            <person name="Guldener U."/>
        </authorList>
    </citation>
    <scope>NUCLEOTIDE SEQUENCE [LARGE SCALE GENOMIC DNA]</scope>
    <source>
        <strain evidence="3 4">NBRC100155</strain>
    </source>
</reference>
<evidence type="ECO:0000256" key="1">
    <source>
        <dbReference type="SAM" id="MobiDB-lite"/>
    </source>
</evidence>
<sequence>MRQTIHRLLLLLLLAALGISRPMEGNDLWRTVLAEVEENRDPWHLFDTEEPHLPQVRETGQAVTSSSQASTGSTLPQGTAEASLDQPGFDTFAHRRASVRTSTSAVPISAPTDPIASPNPLTLAERIALLQDARAHVPSLIPRKRLRSDSDTVVLSHPYQSSDPLLSSGFVSEFAGTKAKLREYKPGFFFLQRPRGVLSLATNEGGIRLVKPSLVKHVFVYKSVPIERPIESPRESILQFIGMLELSTPATRTLASLPQYKISRYFVKAIGPDSIHVSSPLTKVPSATESTSTSS</sequence>
<feature type="chain" id="PRO_5023040285" evidence="2">
    <location>
        <begin position="21"/>
        <end position="295"/>
    </location>
</feature>
<keyword evidence="4" id="KW-1185">Reference proteome</keyword>
<protein>
    <submittedName>
        <fullName evidence="3">Uncharacterized protein</fullName>
    </submittedName>
</protein>
<feature type="region of interest" description="Disordered" evidence="1">
    <location>
        <begin position="50"/>
        <end position="85"/>
    </location>
</feature>
<keyword evidence="2" id="KW-0732">Signal</keyword>
<evidence type="ECO:0000256" key="2">
    <source>
        <dbReference type="SAM" id="SignalP"/>
    </source>
</evidence>
<organism evidence="3 4">
    <name type="scientific">Ustilago trichophora</name>
    <dbReference type="NCBI Taxonomy" id="86804"/>
    <lineage>
        <taxon>Eukaryota</taxon>
        <taxon>Fungi</taxon>
        <taxon>Dikarya</taxon>
        <taxon>Basidiomycota</taxon>
        <taxon>Ustilaginomycotina</taxon>
        <taxon>Ustilaginomycetes</taxon>
        <taxon>Ustilaginales</taxon>
        <taxon>Ustilaginaceae</taxon>
        <taxon>Ustilago</taxon>
    </lineage>
</organism>